<feature type="compositionally biased region" description="Gly residues" evidence="1">
    <location>
        <begin position="1"/>
        <end position="13"/>
    </location>
</feature>
<feature type="compositionally biased region" description="Acidic residues" evidence="1">
    <location>
        <begin position="15"/>
        <end position="25"/>
    </location>
</feature>
<evidence type="ECO:0000256" key="1">
    <source>
        <dbReference type="SAM" id="MobiDB-lite"/>
    </source>
</evidence>
<name>A0A0N4ZD72_PARTI</name>
<dbReference type="Proteomes" id="UP000038045">
    <property type="component" value="Unplaced"/>
</dbReference>
<feature type="compositionally biased region" description="Basic and acidic residues" evidence="1">
    <location>
        <begin position="111"/>
        <end position="126"/>
    </location>
</feature>
<proteinExistence type="predicted"/>
<feature type="compositionally biased region" description="Basic and acidic residues" evidence="1">
    <location>
        <begin position="240"/>
        <end position="253"/>
    </location>
</feature>
<dbReference type="WBParaSite" id="PTRK_0000550800.1">
    <property type="protein sequence ID" value="PTRK_0000550800.1"/>
    <property type="gene ID" value="PTRK_0000550800"/>
</dbReference>
<feature type="compositionally biased region" description="Basic and acidic residues" evidence="1">
    <location>
        <begin position="181"/>
        <end position="227"/>
    </location>
</feature>
<feature type="region of interest" description="Disordered" evidence="1">
    <location>
        <begin position="154"/>
        <end position="302"/>
    </location>
</feature>
<feature type="compositionally biased region" description="Gly residues" evidence="1">
    <location>
        <begin position="291"/>
        <end position="302"/>
    </location>
</feature>
<reference evidence="3" key="1">
    <citation type="submission" date="2017-02" db="UniProtKB">
        <authorList>
            <consortium name="WormBaseParasite"/>
        </authorList>
    </citation>
    <scope>IDENTIFICATION</scope>
</reference>
<keyword evidence="2" id="KW-1185">Reference proteome</keyword>
<dbReference type="AlphaFoldDB" id="A0A0N4ZD72"/>
<feature type="compositionally biased region" description="Basic and acidic residues" evidence="1">
    <location>
        <begin position="59"/>
        <end position="70"/>
    </location>
</feature>
<sequence length="302" mass="30956">GQGLGQLGQGPQGGDADDAGADEADLLGPDADGQALGAGVGRNRGGDGRHAVGGGPGDELGRGQDGHEDQPGQDQAEQLGQADRQPDQVAGAQQGELHGEADAGGGLMGEDAGRGQEAEEGRGERPADDDEQTRLVLAHGLFGLLRAGRADLQHLGGGDAFGVGQAALDDQGAAQGNGEGHPQHPAEHADRHRLPEGEVHPPADHDQAGQDEDDRAHGAADRGHRLDGVVFPDGRASSRPQERHGDDRRRYGRGEGQADLQPQIGVGRREDRRQQTPQDQGADGQFDAFAGSGGGVHHAGAS</sequence>
<organism evidence="2 3">
    <name type="scientific">Parastrongyloides trichosuri</name>
    <name type="common">Possum-specific nematode worm</name>
    <dbReference type="NCBI Taxonomy" id="131310"/>
    <lineage>
        <taxon>Eukaryota</taxon>
        <taxon>Metazoa</taxon>
        <taxon>Ecdysozoa</taxon>
        <taxon>Nematoda</taxon>
        <taxon>Chromadorea</taxon>
        <taxon>Rhabditida</taxon>
        <taxon>Tylenchina</taxon>
        <taxon>Panagrolaimomorpha</taxon>
        <taxon>Strongyloidoidea</taxon>
        <taxon>Strongyloididae</taxon>
        <taxon>Parastrongyloides</taxon>
    </lineage>
</organism>
<accession>A0A0N4ZD72</accession>
<feature type="region of interest" description="Disordered" evidence="1">
    <location>
        <begin position="1"/>
        <end position="134"/>
    </location>
</feature>
<feature type="compositionally biased region" description="Low complexity" evidence="1">
    <location>
        <begin position="162"/>
        <end position="176"/>
    </location>
</feature>
<protein>
    <submittedName>
        <fullName evidence="3">Circumsporozoite protein</fullName>
    </submittedName>
</protein>
<evidence type="ECO:0000313" key="2">
    <source>
        <dbReference type="Proteomes" id="UP000038045"/>
    </source>
</evidence>
<evidence type="ECO:0000313" key="3">
    <source>
        <dbReference type="WBParaSite" id="PTRK_0000550800.1"/>
    </source>
</evidence>